<dbReference type="PANTHER" id="PTHR47718">
    <property type="entry name" value="OS01G0519700 PROTEIN"/>
    <property type="match status" value="1"/>
</dbReference>
<evidence type="ECO:0000313" key="1">
    <source>
        <dbReference type="EMBL" id="KAK3225840.1"/>
    </source>
</evidence>
<comment type="caution">
    <text evidence="1">The sequence shown here is derived from an EMBL/GenBank/DDBJ whole genome shotgun (WGS) entry which is preliminary data.</text>
</comment>
<accession>A0AAE0AY21</accession>
<organism evidence="1 2">
    <name type="scientific">Dipteronia sinensis</name>
    <dbReference type="NCBI Taxonomy" id="43782"/>
    <lineage>
        <taxon>Eukaryota</taxon>
        <taxon>Viridiplantae</taxon>
        <taxon>Streptophyta</taxon>
        <taxon>Embryophyta</taxon>
        <taxon>Tracheophyta</taxon>
        <taxon>Spermatophyta</taxon>
        <taxon>Magnoliopsida</taxon>
        <taxon>eudicotyledons</taxon>
        <taxon>Gunneridae</taxon>
        <taxon>Pentapetalae</taxon>
        <taxon>rosids</taxon>
        <taxon>malvids</taxon>
        <taxon>Sapindales</taxon>
        <taxon>Sapindaceae</taxon>
        <taxon>Hippocastanoideae</taxon>
        <taxon>Acereae</taxon>
        <taxon>Dipteronia</taxon>
    </lineage>
</organism>
<proteinExistence type="predicted"/>
<keyword evidence="2" id="KW-1185">Reference proteome</keyword>
<name>A0AAE0AY21_9ROSI</name>
<sequence>MLWVVTEFVNEHSYKLSHGNHTQFLRSYLNVKDCDIAQVQSLRSVGMKTSQVMDHILDQSGSYVAIGHTRKDLQNRLDTIHRSASHNPNVDSIIFYITGKSKLDPGFFFRYTILKDGSIGNLFWFDAMSRYD</sequence>
<protein>
    <submittedName>
        <fullName evidence="1">Uncharacterized protein</fullName>
    </submittedName>
</protein>
<dbReference type="EMBL" id="JANJYJ010000002">
    <property type="protein sequence ID" value="KAK3225840.1"/>
    <property type="molecule type" value="Genomic_DNA"/>
</dbReference>
<dbReference type="AlphaFoldDB" id="A0AAE0AY21"/>
<gene>
    <name evidence="1" type="ORF">Dsin_005702</name>
</gene>
<evidence type="ECO:0000313" key="2">
    <source>
        <dbReference type="Proteomes" id="UP001281410"/>
    </source>
</evidence>
<dbReference type="PANTHER" id="PTHR47718:SF15">
    <property type="entry name" value="PROTEIN FAR1-RELATED SEQUENCE 5-LIKE"/>
    <property type="match status" value="1"/>
</dbReference>
<dbReference type="Proteomes" id="UP001281410">
    <property type="component" value="Unassembled WGS sequence"/>
</dbReference>
<reference evidence="1" key="1">
    <citation type="journal article" date="2023" name="Plant J.">
        <title>Genome sequences and population genomics provide insights into the demographic history, inbreeding, and mutation load of two 'living fossil' tree species of Dipteronia.</title>
        <authorList>
            <person name="Feng Y."/>
            <person name="Comes H.P."/>
            <person name="Chen J."/>
            <person name="Zhu S."/>
            <person name="Lu R."/>
            <person name="Zhang X."/>
            <person name="Li P."/>
            <person name="Qiu J."/>
            <person name="Olsen K.M."/>
            <person name="Qiu Y."/>
        </authorList>
    </citation>
    <scope>NUCLEOTIDE SEQUENCE</scope>
    <source>
        <strain evidence="1">NBL</strain>
    </source>
</reference>